<dbReference type="GO" id="GO:0005794">
    <property type="term" value="C:Golgi apparatus"/>
    <property type="evidence" value="ECO:0007669"/>
    <property type="project" value="TreeGrafter"/>
</dbReference>
<dbReference type="GO" id="GO:0008104">
    <property type="term" value="P:intracellular protein localization"/>
    <property type="evidence" value="ECO:0007669"/>
    <property type="project" value="TreeGrafter"/>
</dbReference>
<dbReference type="GO" id="GO:0006897">
    <property type="term" value="P:endocytosis"/>
    <property type="evidence" value="ECO:0007669"/>
    <property type="project" value="TreeGrafter"/>
</dbReference>
<gene>
    <name evidence="4" type="ORF">POSPLADRAFT_1067646</name>
</gene>
<dbReference type="EMBL" id="KZ110606">
    <property type="protein sequence ID" value="OSX57932.1"/>
    <property type="molecule type" value="Genomic_DNA"/>
</dbReference>
<dbReference type="STRING" id="670580.A0A1X6MP18"/>
<proteinExistence type="inferred from homology"/>
<dbReference type="InterPro" id="IPR040108">
    <property type="entry name" value="Laa1/Sip1/HEATR5"/>
</dbReference>
<dbReference type="GeneID" id="36327161"/>
<reference evidence="4 5" key="1">
    <citation type="submission" date="2017-04" db="EMBL/GenBank/DDBJ databases">
        <title>Genome Sequence of the Model Brown-Rot Fungus Postia placenta SB12.</title>
        <authorList>
            <consortium name="DOE Joint Genome Institute"/>
            <person name="Gaskell J."/>
            <person name="Kersten P."/>
            <person name="Larrondo L.F."/>
            <person name="Canessa P."/>
            <person name="Martinez D."/>
            <person name="Hibbett D."/>
            <person name="Schmoll M."/>
            <person name="Kubicek C.P."/>
            <person name="Martinez A.T."/>
            <person name="Yadav J."/>
            <person name="Master E."/>
            <person name="Magnuson J.K."/>
            <person name="James T."/>
            <person name="Yaver D."/>
            <person name="Berka R."/>
            <person name="Labutti K."/>
            <person name="Lipzen A."/>
            <person name="Aerts A."/>
            <person name="Barry K."/>
            <person name="Henrissat B."/>
            <person name="Blanchette R."/>
            <person name="Grigoriev I."/>
            <person name="Cullen D."/>
        </authorList>
    </citation>
    <scope>NUCLEOTIDE SEQUENCE [LARGE SCALE GENOMIC DNA]</scope>
    <source>
        <strain evidence="4 5">MAD-698-R-SB12</strain>
    </source>
</reference>
<dbReference type="InterPro" id="IPR016024">
    <property type="entry name" value="ARM-type_fold"/>
</dbReference>
<dbReference type="GO" id="GO:0030139">
    <property type="term" value="C:endocytic vesicle"/>
    <property type="evidence" value="ECO:0007669"/>
    <property type="project" value="TreeGrafter"/>
</dbReference>
<organism evidence="4 5">
    <name type="scientific">Postia placenta MAD-698-R-SB12</name>
    <dbReference type="NCBI Taxonomy" id="670580"/>
    <lineage>
        <taxon>Eukaryota</taxon>
        <taxon>Fungi</taxon>
        <taxon>Dikarya</taxon>
        <taxon>Basidiomycota</taxon>
        <taxon>Agaricomycotina</taxon>
        <taxon>Agaricomycetes</taxon>
        <taxon>Polyporales</taxon>
        <taxon>Adustoporiaceae</taxon>
        <taxon>Rhodonia</taxon>
    </lineage>
</organism>
<evidence type="ECO:0000259" key="3">
    <source>
        <dbReference type="Pfam" id="PF25808"/>
    </source>
</evidence>
<dbReference type="PANTHER" id="PTHR21663:SF0">
    <property type="entry name" value="HEAT REPEAT-CONTAINING PROTEIN 5B"/>
    <property type="match status" value="1"/>
</dbReference>
<dbReference type="InterPro" id="IPR046837">
    <property type="entry name" value="Laa1/Sip1/HEATR5-like_HEAT"/>
</dbReference>
<dbReference type="InterPro" id="IPR011989">
    <property type="entry name" value="ARM-like"/>
</dbReference>
<keyword evidence="5" id="KW-1185">Reference proteome</keyword>
<dbReference type="InterPro" id="IPR057981">
    <property type="entry name" value="TPR_LAA1-like_C"/>
</dbReference>
<dbReference type="Pfam" id="PF20210">
    <property type="entry name" value="Laa1_Sip1_HTR5"/>
    <property type="match status" value="1"/>
</dbReference>
<evidence type="ECO:0000313" key="5">
    <source>
        <dbReference type="Proteomes" id="UP000194127"/>
    </source>
</evidence>
<comment type="similarity">
    <text evidence="1">Belongs to the HEATR5 family.</text>
</comment>
<dbReference type="Gene3D" id="1.25.10.10">
    <property type="entry name" value="Leucine-rich Repeat Variant"/>
    <property type="match status" value="3"/>
</dbReference>
<sequence>MAAETPPLYEPLDEPTDSSSQSKLTVDTGDIYLFQWLASTEKAVKAASTDDLKGAQAELEATFVKVITAPETWPSPGRPVRALVAQCLIAVYTRGETKTMFDTLQAFLKIVNEPKSTHRESSKIAAMYCVGEIMGIFGSQVMSLMVETTTTALKLYRTSSNPILLRYNALIALEQSLSTAKRAVTDALSKDIIKQMRYALSDKALPVQRAACNVLILMYASDDGNRLVSDVDSLIALCIKGLEGADQLTRRSLAKLVAHILSSTQVERMIPVADTSKKLKKGQNAKEEDEDDAPGLHVATEEAKPIMTPQEMLGQLSAHFNKPQTSRRTRVGIFDFYAALLAGLGPEWVESNYGIIVSHFMNEIVANSRNSTTRYERLLVRSLVEVILRDLVGVRMLGEQAQITAIQELSNAYLKRWPAMMPGQVAPNPLCLVIALREVAGLLQQLGNAPPPVQDALVEPLQTLLSHPSHTIRVNAAWALRCFCYSTPLRLPKVLLSVVEMLQRDITTLTTPAAPSDINTRALGHAYGVAALLAVIPDRPLYVSYDISAKVFDMAVQLLKRAGEHEVKIACIEVEIAWTSIASLMTLGPNFVRAHLPQLLVLWRNALPKPTTKDASTGRTPMEWMFLLHLRESALGAVYCFLKYNSPTLVSPDVTRRIASLLGNSLQFANSFQSRRVEETPEQQPTEIKELSMEGRAALLRSRIFSCFSLLPHTGVTDSTQLALLQSAIFLLASPDGYAGSSVQAAIASSTGAFTSIWQSVDGYAYGLSSIEIDESPEAWINRDSVEISIEQMCQKPIIRSCSHDPLFLCQRSAPDAGNQWPEPPPPATASVNAAIELFAQLLPVQDISVATRTLSQLIEYTTSSKLEKNAGRKAAVYVNATIALVLALRQVSTPRSRQIFGSPQVTSTISSFLKDVLVDGDLLLRKGSSEAIGRLASIAGTNFLTNQAKTLVDQVVSNRDPNGRAGCALAFGEIHAHVGGLAAGPLLKTTVHVLMSLVNDPHPVVHYWSLSALCRVIDAASLAYAPFVPSTLGLLFKVYMMESHEPEGGALHHANLSGDLPAYQAVCQNIDAVITVLGPDIQDSARERTLVLDLVHRFISENDDGICVEAINCIQHFLMFAPNFVQVPELVTRFRGYLSSSRRPLKLASINALYQLVQKDALAMSRLGGDQLVEELFAMLDDDSSVDGVRNVILSWLQQTVIHNPSAWIDLCQRIMSRTTASQQATDAATKRGDLLDDEGQSLSTGVTQDLSAGSGRQTSRWRTQLFALQCLHTICTVVGQSGRREHLDMAFARSQGLPIRGLLVSRVPDLIKIAFTASAAHVTEIRLEGLKVLRDVIEIFAKSPDPDYEDSLLLEQHQAPITAALTPAFSSDSTPEILAAAIGACAVFVGCGVVTDVQRMGRILKLLTSALEQSKESGMLTLGDAAELSPNASVMLRIATLSAWAELQVASNVQTYLVNVVKPYRTTLAPLWIAALRDYASIRADAEVIDDSPAGTLDSSYSSLGREVLLPYYVESWSVILHAIATAMNTGDPYVLAAMDGREGVVSEQDAAEVMTTREEPTAFFFALFGLVFEALSTATPDSNVASQRISITALQALRCLVQEKYCGAVFNDAVLFEELVSLFYRMALTEPAVVQVYLVETVHCLRICAYILKRSITGPRNGAIHDGSTLVEKVKLINAAFDAFSAIAQTFGPGHREQFRAVGVTLYSELLKDETFDADLVGPTLQSLKNMLERPAESSDVAQFEKVVHGLLSACLINVDEMRGRQGAISTRKVKTNLLAAVLVLTVVPSGTAISRAVIERLCFLIAQKLVDADEISLSAAHCAKTLILASTAGNAVLRQCSRLLLPGMVECLAKIAACVDELPEKHLTTVGEIYKAFSVLFGSLAEDLRPRALGVLMPPMILLLDPGRTPPSAFHAQSVAQLLSFAASSPTAFKEATSKLDPQMRESLESSVRQALGNKALTSEAPKPQISLRSF</sequence>
<dbReference type="PANTHER" id="PTHR21663">
    <property type="entry name" value="HYPOTHETICAL HEAT DOMAIN-CONTAINING"/>
    <property type="match status" value="1"/>
</dbReference>
<feature type="region of interest" description="Disordered" evidence="2">
    <location>
        <begin position="1"/>
        <end position="23"/>
    </location>
</feature>
<evidence type="ECO:0000256" key="1">
    <source>
        <dbReference type="ARBA" id="ARBA00008304"/>
    </source>
</evidence>
<dbReference type="Pfam" id="PF25808">
    <property type="entry name" value="TPR_LAA1_C"/>
    <property type="match status" value="1"/>
</dbReference>
<feature type="domain" description="LAA1-like C-terminal TPR repeats" evidence="3">
    <location>
        <begin position="1799"/>
        <end position="1964"/>
    </location>
</feature>
<dbReference type="SUPFAM" id="SSF48371">
    <property type="entry name" value="ARM repeat"/>
    <property type="match status" value="2"/>
</dbReference>
<dbReference type="Proteomes" id="UP000194127">
    <property type="component" value="Unassembled WGS sequence"/>
</dbReference>
<dbReference type="OrthoDB" id="192608at2759"/>
<dbReference type="RefSeq" id="XP_024334726.1">
    <property type="nucleotide sequence ID" value="XM_024482211.1"/>
</dbReference>
<name>A0A1X6MP18_9APHY</name>
<dbReference type="GO" id="GO:0005829">
    <property type="term" value="C:cytosol"/>
    <property type="evidence" value="ECO:0007669"/>
    <property type="project" value="GOC"/>
</dbReference>
<protein>
    <recommendedName>
        <fullName evidence="3">LAA1-like C-terminal TPR repeats domain-containing protein</fullName>
    </recommendedName>
</protein>
<accession>A0A1X6MP18</accession>
<evidence type="ECO:0000313" key="4">
    <source>
        <dbReference type="EMBL" id="OSX57932.1"/>
    </source>
</evidence>
<dbReference type="GO" id="GO:0016020">
    <property type="term" value="C:membrane"/>
    <property type="evidence" value="ECO:0007669"/>
    <property type="project" value="TreeGrafter"/>
</dbReference>
<evidence type="ECO:0000256" key="2">
    <source>
        <dbReference type="SAM" id="MobiDB-lite"/>
    </source>
</evidence>
<dbReference type="Pfam" id="PF25468">
    <property type="entry name" value="HEAT_HEATR5A"/>
    <property type="match status" value="1"/>
</dbReference>
<dbReference type="GO" id="GO:0042147">
    <property type="term" value="P:retrograde transport, endosome to Golgi"/>
    <property type="evidence" value="ECO:0007669"/>
    <property type="project" value="TreeGrafter"/>
</dbReference>